<feature type="non-terminal residue" evidence="3">
    <location>
        <position position="1"/>
    </location>
</feature>
<feature type="non-terminal residue" evidence="3">
    <location>
        <position position="359"/>
    </location>
</feature>
<feature type="region of interest" description="Disordered" evidence="1">
    <location>
        <begin position="339"/>
        <end position="359"/>
    </location>
</feature>
<dbReference type="SMART" id="SM00100">
    <property type="entry name" value="cNMP"/>
    <property type="match status" value="2"/>
</dbReference>
<dbReference type="Proteomes" id="UP000736164">
    <property type="component" value="Unassembled WGS sequence"/>
</dbReference>
<feature type="domain" description="Cyclic nucleotide-binding" evidence="2">
    <location>
        <begin position="79"/>
        <end position="167"/>
    </location>
</feature>
<accession>A0A8J7NT54</accession>
<reference evidence="3" key="1">
    <citation type="journal article" date="2021" name="Cell">
        <title>Tracing the genetic footprints of vertebrate landing in non-teleost ray-finned fishes.</title>
        <authorList>
            <person name="Bi X."/>
            <person name="Wang K."/>
            <person name="Yang L."/>
            <person name="Pan H."/>
            <person name="Jiang H."/>
            <person name="Wei Q."/>
            <person name="Fang M."/>
            <person name="Yu H."/>
            <person name="Zhu C."/>
            <person name="Cai Y."/>
            <person name="He Y."/>
            <person name="Gan X."/>
            <person name="Zeng H."/>
            <person name="Yu D."/>
            <person name="Zhu Y."/>
            <person name="Jiang H."/>
            <person name="Qiu Q."/>
            <person name="Yang H."/>
            <person name="Zhang Y.E."/>
            <person name="Wang W."/>
            <person name="Zhu M."/>
            <person name="He S."/>
            <person name="Zhang G."/>
        </authorList>
    </citation>
    <scope>NUCLEOTIDE SEQUENCE</scope>
    <source>
        <strain evidence="3">Allg_001</strain>
    </source>
</reference>
<dbReference type="InterPro" id="IPR014710">
    <property type="entry name" value="RmlC-like_jellyroll"/>
</dbReference>
<comment type="caution">
    <text evidence="3">The sequence shown here is derived from an EMBL/GenBank/DDBJ whole genome shotgun (WGS) entry which is preliminary data.</text>
</comment>
<dbReference type="EMBL" id="JAAWVO010033822">
    <property type="protein sequence ID" value="MBN3317056.1"/>
    <property type="molecule type" value="Genomic_DNA"/>
</dbReference>
<evidence type="ECO:0000259" key="2">
    <source>
        <dbReference type="PROSITE" id="PS50042"/>
    </source>
</evidence>
<dbReference type="PROSITE" id="PS50042">
    <property type="entry name" value="CNMP_BINDING_3"/>
    <property type="match status" value="2"/>
</dbReference>
<dbReference type="InterPro" id="IPR000595">
    <property type="entry name" value="cNMP-bd_dom"/>
</dbReference>
<evidence type="ECO:0000313" key="3">
    <source>
        <dbReference type="EMBL" id="MBN3317056.1"/>
    </source>
</evidence>
<sequence length="359" mass="40767">MGKKLMDPIRTSSNQAGSVIRVLKKIPIERTQAEHQAVLRLLRGFPGVTGQLSQQELRQLSSLVITESWEKGQTIFGNNGFYVILKGSVKSQTQQDKKQTEERNTVLGFGCCFGTLEEVQNYESNRVLCFTAQENCEILKISHRDYATIKKEIASRDQAMKEDLIRQCPFYEQWPKLSIRKLATLIEMRNLPASHVLVREGDVCPFAAYIRHGECNILQDIGTLVKKRFGKMHVVVGKLTEKQSFGEVSILSEQPSTCTIITATEVELGVIQPEALKGLDKVTRSLMLQTAQPTYGKLSQEEINKEYLRQEKQKKWEHIKRTVVAEALFYNGIMPGTGKWSPRRGGRQHDRNTCHSQSQ</sequence>
<protein>
    <submittedName>
        <fullName evidence="3">CNBD1 protein</fullName>
    </submittedName>
</protein>
<dbReference type="Pfam" id="PF00027">
    <property type="entry name" value="cNMP_binding"/>
    <property type="match status" value="1"/>
</dbReference>
<dbReference type="PANTHER" id="PTHR23011">
    <property type="entry name" value="CYCLIC NUCLEOTIDE-BINDING DOMAIN CONTAINING PROTEIN"/>
    <property type="match status" value="1"/>
</dbReference>
<dbReference type="AlphaFoldDB" id="A0A8J7NT54"/>
<keyword evidence="4" id="KW-1185">Reference proteome</keyword>
<dbReference type="CDD" id="cd00038">
    <property type="entry name" value="CAP_ED"/>
    <property type="match status" value="2"/>
</dbReference>
<dbReference type="SUPFAM" id="SSF51206">
    <property type="entry name" value="cAMP-binding domain-like"/>
    <property type="match status" value="2"/>
</dbReference>
<gene>
    <name evidence="3" type="primary">Cnbd1</name>
    <name evidence="3" type="ORF">GTO95_0014322</name>
</gene>
<name>A0A8J7NT54_ATRSP</name>
<dbReference type="PANTHER" id="PTHR23011:SF32">
    <property type="entry name" value="CYCLIC NUCLEOTIDE-BINDING DOMAIN-CONTAINING PROTEIN 1"/>
    <property type="match status" value="1"/>
</dbReference>
<evidence type="ECO:0000256" key="1">
    <source>
        <dbReference type="SAM" id="MobiDB-lite"/>
    </source>
</evidence>
<proteinExistence type="predicted"/>
<evidence type="ECO:0000313" key="4">
    <source>
        <dbReference type="Proteomes" id="UP000736164"/>
    </source>
</evidence>
<organism evidence="3 4">
    <name type="scientific">Atractosteus spatula</name>
    <name type="common">Alligator gar</name>
    <name type="synonym">Lepisosteus spatula</name>
    <dbReference type="NCBI Taxonomy" id="7917"/>
    <lineage>
        <taxon>Eukaryota</taxon>
        <taxon>Metazoa</taxon>
        <taxon>Chordata</taxon>
        <taxon>Craniata</taxon>
        <taxon>Vertebrata</taxon>
        <taxon>Euteleostomi</taxon>
        <taxon>Actinopterygii</taxon>
        <taxon>Neopterygii</taxon>
        <taxon>Holostei</taxon>
        <taxon>Semionotiformes</taxon>
        <taxon>Lepisosteidae</taxon>
        <taxon>Atractosteus</taxon>
    </lineage>
</organism>
<dbReference type="Gene3D" id="2.60.120.10">
    <property type="entry name" value="Jelly Rolls"/>
    <property type="match status" value="2"/>
</dbReference>
<feature type="domain" description="Cyclic nucleotide-binding" evidence="2">
    <location>
        <begin position="170"/>
        <end position="279"/>
    </location>
</feature>
<dbReference type="InterPro" id="IPR018490">
    <property type="entry name" value="cNMP-bd_dom_sf"/>
</dbReference>